<dbReference type="SUPFAM" id="SSF81321">
    <property type="entry name" value="Family A G protein-coupled receptor-like"/>
    <property type="match status" value="1"/>
</dbReference>
<protein>
    <recommendedName>
        <fullName evidence="6">G-protein coupled receptors family 1 profile domain-containing protein</fullName>
    </recommendedName>
</protein>
<feature type="transmembrane region" description="Helical" evidence="5">
    <location>
        <begin position="310"/>
        <end position="329"/>
    </location>
</feature>
<comment type="caution">
    <text evidence="7">The sequence shown here is derived from an EMBL/GenBank/DDBJ whole genome shotgun (WGS) entry which is preliminary data.</text>
</comment>
<dbReference type="AlphaFoldDB" id="A0AAN8JJK5"/>
<dbReference type="PANTHER" id="PTHR46641">
    <property type="entry name" value="FMRFAMIDE RECEPTOR-RELATED"/>
    <property type="match status" value="1"/>
</dbReference>
<sequence length="445" mass="50895">MAKYINYSVNITDAVESSLLVTKLPPIPNMCHFEIPQENWEKEVEFYLNGIFTTIVITLGLIGNLLTVIVLTRRTMHTSTNFFLTALAIWDSIVLLSTFVLICLGTLSTYFKSAAFPYIVIIVYPIALAAQTSTIWLTVSFTVERYIAVCHPLKAASMCTIARARLVIIGISAISLIYNIPRWFDYQIIDYKYGPTNETCVIVDQTEFGKSPLYHKIYFGWLYFLVMCVIPLCSLAVLNTLLIIAVKHSQQQRIDMNVRQSRENNVTIMLVSVVIVFMMCQVPALIYNMAYAIDIEATRSMFGWKILSSIRNFLVTFNSAINFMLYCALGQKFRRTFVRTFCSCISYREKNNLHSFTHNYQMDTIKVNGKDSSKYMKMLCKKGKHVKEVTEMDSGVVTHLTVVSRYSPRTSVDSELSTNIPPDSIEIPYSRSERIHLTCRDQVYD</sequence>
<keyword evidence="2 5" id="KW-0812">Transmembrane</keyword>
<keyword evidence="3 5" id="KW-1133">Transmembrane helix</keyword>
<name>A0AAN8JJK5_PATCE</name>
<keyword evidence="8" id="KW-1185">Reference proteome</keyword>
<feature type="transmembrane region" description="Helical" evidence="5">
    <location>
        <begin position="164"/>
        <end position="184"/>
    </location>
</feature>
<evidence type="ECO:0000256" key="3">
    <source>
        <dbReference type="ARBA" id="ARBA00022989"/>
    </source>
</evidence>
<dbReference type="Pfam" id="PF00001">
    <property type="entry name" value="7tm_1"/>
    <property type="match status" value="1"/>
</dbReference>
<dbReference type="EMBL" id="JAZGQO010000008">
    <property type="protein sequence ID" value="KAK6178912.1"/>
    <property type="molecule type" value="Genomic_DNA"/>
</dbReference>
<feature type="transmembrane region" description="Helical" evidence="5">
    <location>
        <begin position="266"/>
        <end position="290"/>
    </location>
</feature>
<dbReference type="CDD" id="cd14978">
    <property type="entry name" value="7tmA_FMRFamide_R-like"/>
    <property type="match status" value="1"/>
</dbReference>
<accession>A0AAN8JJK5</accession>
<keyword evidence="4 5" id="KW-0472">Membrane</keyword>
<organism evidence="7 8">
    <name type="scientific">Patella caerulea</name>
    <name type="common">Rayed Mediterranean limpet</name>
    <dbReference type="NCBI Taxonomy" id="87958"/>
    <lineage>
        <taxon>Eukaryota</taxon>
        <taxon>Metazoa</taxon>
        <taxon>Spiralia</taxon>
        <taxon>Lophotrochozoa</taxon>
        <taxon>Mollusca</taxon>
        <taxon>Gastropoda</taxon>
        <taxon>Patellogastropoda</taxon>
        <taxon>Patelloidea</taxon>
        <taxon>Patellidae</taxon>
        <taxon>Patella</taxon>
    </lineage>
</organism>
<dbReference type="GO" id="GO:0016020">
    <property type="term" value="C:membrane"/>
    <property type="evidence" value="ECO:0007669"/>
    <property type="project" value="UniProtKB-SubCell"/>
</dbReference>
<proteinExistence type="predicted"/>
<evidence type="ECO:0000256" key="1">
    <source>
        <dbReference type="ARBA" id="ARBA00004370"/>
    </source>
</evidence>
<dbReference type="GO" id="GO:0004930">
    <property type="term" value="F:G protein-coupled receptor activity"/>
    <property type="evidence" value="ECO:0007669"/>
    <property type="project" value="InterPro"/>
</dbReference>
<comment type="subcellular location">
    <subcellularLocation>
        <location evidence="1">Membrane</location>
    </subcellularLocation>
</comment>
<dbReference type="Gene3D" id="1.20.1070.10">
    <property type="entry name" value="Rhodopsin 7-helix transmembrane proteins"/>
    <property type="match status" value="1"/>
</dbReference>
<evidence type="ECO:0000256" key="4">
    <source>
        <dbReference type="ARBA" id="ARBA00023136"/>
    </source>
</evidence>
<gene>
    <name evidence="7" type="ORF">SNE40_011392</name>
</gene>
<dbReference type="InterPro" id="IPR052954">
    <property type="entry name" value="GPCR-Ligand_Int"/>
</dbReference>
<reference evidence="7 8" key="1">
    <citation type="submission" date="2024-01" db="EMBL/GenBank/DDBJ databases">
        <title>The genome of the rayed Mediterranean limpet Patella caerulea (Linnaeus, 1758).</title>
        <authorList>
            <person name="Anh-Thu Weber A."/>
            <person name="Halstead-Nussloch G."/>
        </authorList>
    </citation>
    <scope>NUCLEOTIDE SEQUENCE [LARGE SCALE GENOMIC DNA]</scope>
    <source>
        <strain evidence="7">AATW-2023a</strain>
        <tissue evidence="7">Whole specimen</tissue>
    </source>
</reference>
<evidence type="ECO:0000256" key="2">
    <source>
        <dbReference type="ARBA" id="ARBA00022692"/>
    </source>
</evidence>
<evidence type="ECO:0000313" key="8">
    <source>
        <dbReference type="Proteomes" id="UP001347796"/>
    </source>
</evidence>
<feature type="domain" description="G-protein coupled receptors family 1 profile" evidence="6">
    <location>
        <begin position="63"/>
        <end position="326"/>
    </location>
</feature>
<dbReference type="PROSITE" id="PS50262">
    <property type="entry name" value="G_PROTEIN_RECEP_F1_2"/>
    <property type="match status" value="1"/>
</dbReference>
<evidence type="ECO:0000313" key="7">
    <source>
        <dbReference type="EMBL" id="KAK6178912.1"/>
    </source>
</evidence>
<feature type="transmembrane region" description="Helical" evidence="5">
    <location>
        <begin position="116"/>
        <end position="143"/>
    </location>
</feature>
<dbReference type="InterPro" id="IPR000276">
    <property type="entry name" value="GPCR_Rhodpsn"/>
</dbReference>
<dbReference type="PRINTS" id="PR00237">
    <property type="entry name" value="GPCRRHODOPSN"/>
</dbReference>
<feature type="transmembrane region" description="Helical" evidence="5">
    <location>
        <begin position="46"/>
        <end position="71"/>
    </location>
</feature>
<feature type="transmembrane region" description="Helical" evidence="5">
    <location>
        <begin position="221"/>
        <end position="246"/>
    </location>
</feature>
<feature type="transmembrane region" description="Helical" evidence="5">
    <location>
        <begin position="83"/>
        <end position="110"/>
    </location>
</feature>
<dbReference type="Proteomes" id="UP001347796">
    <property type="component" value="Unassembled WGS sequence"/>
</dbReference>
<dbReference type="InterPro" id="IPR017452">
    <property type="entry name" value="GPCR_Rhodpsn_7TM"/>
</dbReference>
<evidence type="ECO:0000259" key="6">
    <source>
        <dbReference type="PROSITE" id="PS50262"/>
    </source>
</evidence>
<evidence type="ECO:0000256" key="5">
    <source>
        <dbReference type="SAM" id="Phobius"/>
    </source>
</evidence>
<dbReference type="PANTHER" id="PTHR46641:SF22">
    <property type="entry name" value="PROCTOLIN RECEPTOR, ISOFORM A"/>
    <property type="match status" value="1"/>
</dbReference>